<dbReference type="EMBL" id="WIQW01000004">
    <property type="protein sequence ID" value="KAF3111282.1"/>
    <property type="molecule type" value="Genomic_DNA"/>
</dbReference>
<comment type="caution">
    <text evidence="1">The sequence shown here is derived from an EMBL/GenBank/DDBJ whole genome shotgun (WGS) entry which is preliminary data.</text>
</comment>
<evidence type="ECO:0000313" key="1">
    <source>
        <dbReference type="EMBL" id="KAF3111282.1"/>
    </source>
</evidence>
<name>A0A7C8NVN3_ORBOL</name>
<accession>A0A7C8NVN3</accession>
<evidence type="ECO:0000313" key="2">
    <source>
        <dbReference type="Proteomes" id="UP000475325"/>
    </source>
</evidence>
<organism evidence="1 2">
    <name type="scientific">Orbilia oligospora</name>
    <name type="common">Nematode-trapping fungus</name>
    <name type="synonym">Arthrobotrys oligospora</name>
    <dbReference type="NCBI Taxonomy" id="2813651"/>
    <lineage>
        <taxon>Eukaryota</taxon>
        <taxon>Fungi</taxon>
        <taxon>Dikarya</taxon>
        <taxon>Ascomycota</taxon>
        <taxon>Pezizomycotina</taxon>
        <taxon>Orbiliomycetes</taxon>
        <taxon>Orbiliales</taxon>
        <taxon>Orbiliaceae</taxon>
        <taxon>Orbilia</taxon>
    </lineage>
</organism>
<gene>
    <name evidence="1" type="ORF">TWF102_006955</name>
</gene>
<sequence length="167" mass="18845">MSLPGAEKTLHAVIQRGHVVFKDTPYYITTKVSGISREDIQTYLVQRCPLDTPANLAAWSFFNSVQHAPTPGEKSGTTVYSWRYDYKWDRMGEFAYPYSFMITTTVALTDIGSIESNDWRISEEELQEGIEALSRRLRRIRQLRNGGLQPAAIGTCFGPLLKIPDGP</sequence>
<dbReference type="AlphaFoldDB" id="A0A7C8NVN3"/>
<proteinExistence type="predicted"/>
<reference evidence="1 2" key="1">
    <citation type="submission" date="2019-06" db="EMBL/GenBank/DDBJ databases">
        <authorList>
            <person name="Palmer J.M."/>
        </authorList>
    </citation>
    <scope>NUCLEOTIDE SEQUENCE [LARGE SCALE GENOMIC DNA]</scope>
    <source>
        <strain evidence="1 2">TWF102</strain>
    </source>
</reference>
<dbReference type="Proteomes" id="UP000475325">
    <property type="component" value="Unassembled WGS sequence"/>
</dbReference>
<protein>
    <submittedName>
        <fullName evidence="1">Uncharacterized protein</fullName>
    </submittedName>
</protein>